<dbReference type="EMBL" id="AK440500">
    <property type="protein sequence ID" value="BAN64294.1"/>
    <property type="molecule type" value="mRNA"/>
</dbReference>
<dbReference type="InterPro" id="IPR014717">
    <property type="entry name" value="Transl_elong_EF1B/ribsomal_bS6"/>
</dbReference>
<evidence type="ECO:0000256" key="1">
    <source>
        <dbReference type="ARBA" id="ARBA00009512"/>
    </source>
</evidence>
<keyword evidence="3" id="KW-0687">Ribonucleoprotein</keyword>
<organism evidence="3">
    <name type="scientific">Babesia bovis</name>
    <dbReference type="NCBI Taxonomy" id="5865"/>
    <lineage>
        <taxon>Eukaryota</taxon>
        <taxon>Sar</taxon>
        <taxon>Alveolata</taxon>
        <taxon>Apicomplexa</taxon>
        <taxon>Aconoidasida</taxon>
        <taxon>Piroplasmida</taxon>
        <taxon>Babesiidae</taxon>
        <taxon>Babesia</taxon>
    </lineage>
</organism>
<dbReference type="InterPro" id="IPR000529">
    <property type="entry name" value="Ribosomal_bS6"/>
</dbReference>
<comment type="similarity">
    <text evidence="1">Belongs to the bacterial ribosomal protein bS6 family.</text>
</comment>
<name>S6BDZ6_BABBO</name>
<keyword evidence="2" id="KW-0732">Signal</keyword>
<accession>S6BDZ6</accession>
<protein>
    <submittedName>
        <fullName evidence="3">30S ribosomal protein S6-like protein, putative</fullName>
    </submittedName>
</protein>
<dbReference type="AlphaFoldDB" id="S6BDZ6"/>
<dbReference type="GO" id="GO:0019843">
    <property type="term" value="F:rRNA binding"/>
    <property type="evidence" value="ECO:0007669"/>
    <property type="project" value="InterPro"/>
</dbReference>
<dbReference type="GO" id="GO:0003735">
    <property type="term" value="F:structural constituent of ribosome"/>
    <property type="evidence" value="ECO:0007669"/>
    <property type="project" value="InterPro"/>
</dbReference>
<dbReference type="GO" id="GO:0006412">
    <property type="term" value="P:translation"/>
    <property type="evidence" value="ECO:0007669"/>
    <property type="project" value="InterPro"/>
</dbReference>
<dbReference type="VEuPathDB" id="PiroplasmaDB:BBOV_IV007855"/>
<dbReference type="Pfam" id="PF01250">
    <property type="entry name" value="Ribosomal_S6"/>
    <property type="match status" value="1"/>
</dbReference>
<proteinExistence type="evidence at transcript level"/>
<dbReference type="Gene3D" id="3.30.70.60">
    <property type="match status" value="1"/>
</dbReference>
<evidence type="ECO:0000313" key="3">
    <source>
        <dbReference type="EMBL" id="BAN64294.1"/>
    </source>
</evidence>
<feature type="chain" id="PRO_5004536266" evidence="2">
    <location>
        <begin position="22"/>
        <end position="236"/>
    </location>
</feature>
<reference evidence="3" key="1">
    <citation type="journal article" date="2014" name="BMC Genomics">
        <title>The Babesia bovis gene and promoter model: an update from full-length EST analysis.</title>
        <authorList>
            <person name="Yamagishi J."/>
            <person name="Wakaguri H."/>
            <person name="Yokoyama N."/>
            <person name="Yamashita R."/>
            <person name="Suzuki Y."/>
            <person name="Xuan X."/>
            <person name="Igarashi I."/>
        </authorList>
    </citation>
    <scope>NUCLEOTIDE SEQUENCE</scope>
    <source>
        <strain evidence="3">Texas</strain>
    </source>
</reference>
<dbReference type="SUPFAM" id="SSF54995">
    <property type="entry name" value="Ribosomal protein S6"/>
    <property type="match status" value="1"/>
</dbReference>
<dbReference type="GO" id="GO:0005840">
    <property type="term" value="C:ribosome"/>
    <property type="evidence" value="ECO:0007669"/>
    <property type="project" value="UniProtKB-KW"/>
</dbReference>
<evidence type="ECO:0000256" key="2">
    <source>
        <dbReference type="SAM" id="SignalP"/>
    </source>
</evidence>
<feature type="signal peptide" evidence="2">
    <location>
        <begin position="1"/>
        <end position="21"/>
    </location>
</feature>
<sequence>MLRTLLCHFFLLTAIVPSIRVRTLNNNLRADRLSFIVPGSHIDKRIPHLQFKLYGRLTHELYKTIRQRIIQCNETTEKRRERLERIERGKRDGLLLSPKTSYNIYLLLDTIPADKIKQRFQYIAHNLINIGAENIHIYYYGVKKLAQPLKKKHEPSVLSFELCVYPSLIKHIHSKLKQEDHVLRVLVLKDEKKDKDLRIYRDNNLHIRHPYFNAAKFSSLKGQLVNKPQENFDIIE</sequence>
<dbReference type="InterPro" id="IPR035980">
    <property type="entry name" value="Ribosomal_bS6_sf"/>
</dbReference>
<keyword evidence="3" id="KW-0689">Ribosomal protein</keyword>